<comment type="caution">
    <text evidence="1">The sequence shown here is derived from an EMBL/GenBank/DDBJ whole genome shotgun (WGS) entry which is preliminary data.</text>
</comment>
<accession>A0ABD0RD84</accession>
<evidence type="ECO:0000313" key="2">
    <source>
        <dbReference type="Proteomes" id="UP001529510"/>
    </source>
</evidence>
<dbReference type="EMBL" id="JAMKFB020000004">
    <property type="protein sequence ID" value="KAL0196485.1"/>
    <property type="molecule type" value="Genomic_DNA"/>
</dbReference>
<evidence type="ECO:0000313" key="1">
    <source>
        <dbReference type="EMBL" id="KAL0196485.1"/>
    </source>
</evidence>
<dbReference type="Proteomes" id="UP001529510">
    <property type="component" value="Unassembled WGS sequence"/>
</dbReference>
<reference evidence="1 2" key="1">
    <citation type="submission" date="2024-05" db="EMBL/GenBank/DDBJ databases">
        <title>Genome sequencing and assembly of Indian major carp, Cirrhinus mrigala (Hamilton, 1822).</title>
        <authorList>
            <person name="Mohindra V."/>
            <person name="Chowdhury L.M."/>
            <person name="Lal K."/>
            <person name="Jena J.K."/>
        </authorList>
    </citation>
    <scope>NUCLEOTIDE SEQUENCE [LARGE SCALE GENOMIC DNA]</scope>
    <source>
        <strain evidence="1">CM1030</strain>
        <tissue evidence="1">Blood</tissue>
    </source>
</reference>
<name>A0ABD0RD84_CIRMR</name>
<protein>
    <submittedName>
        <fullName evidence="1">Uncharacterized protein</fullName>
    </submittedName>
</protein>
<proteinExistence type="predicted"/>
<dbReference type="AlphaFoldDB" id="A0ABD0RD84"/>
<gene>
    <name evidence="1" type="ORF">M9458_010057</name>
</gene>
<keyword evidence="2" id="KW-1185">Reference proteome</keyword>
<sequence length="58" mass="6784">MVMQCSNRSFMLMLTAILSSGFMSERRIRLLSRFIKQICVCQAYLGLYRGRKPVSVHR</sequence>
<organism evidence="1 2">
    <name type="scientific">Cirrhinus mrigala</name>
    <name type="common">Mrigala</name>
    <dbReference type="NCBI Taxonomy" id="683832"/>
    <lineage>
        <taxon>Eukaryota</taxon>
        <taxon>Metazoa</taxon>
        <taxon>Chordata</taxon>
        <taxon>Craniata</taxon>
        <taxon>Vertebrata</taxon>
        <taxon>Euteleostomi</taxon>
        <taxon>Actinopterygii</taxon>
        <taxon>Neopterygii</taxon>
        <taxon>Teleostei</taxon>
        <taxon>Ostariophysi</taxon>
        <taxon>Cypriniformes</taxon>
        <taxon>Cyprinidae</taxon>
        <taxon>Labeoninae</taxon>
        <taxon>Labeonini</taxon>
        <taxon>Cirrhinus</taxon>
    </lineage>
</organism>
<feature type="non-terminal residue" evidence="1">
    <location>
        <position position="58"/>
    </location>
</feature>